<evidence type="ECO:0000256" key="7">
    <source>
        <dbReference type="SAM" id="Phobius"/>
    </source>
</evidence>
<dbReference type="EMBL" id="CP021995">
    <property type="protein sequence ID" value="ASD27752.1"/>
    <property type="molecule type" value="Genomic_DNA"/>
</dbReference>
<organism evidence="8 9">
    <name type="scientific">Brevundimonas diminuta</name>
    <name type="common">Pseudomonas diminuta</name>
    <dbReference type="NCBI Taxonomy" id="293"/>
    <lineage>
        <taxon>Bacteria</taxon>
        <taxon>Pseudomonadati</taxon>
        <taxon>Pseudomonadota</taxon>
        <taxon>Alphaproteobacteria</taxon>
        <taxon>Caulobacterales</taxon>
        <taxon>Caulobacteraceae</taxon>
        <taxon>Brevundimonas</taxon>
    </lineage>
</organism>
<dbReference type="Pfam" id="PF07681">
    <property type="entry name" value="DoxX"/>
    <property type="match status" value="1"/>
</dbReference>
<comment type="subcellular location">
    <subcellularLocation>
        <location evidence="1">Cell membrane</location>
        <topology evidence="1">Multi-pass membrane protein</topology>
    </subcellularLocation>
</comment>
<feature type="transmembrane region" description="Helical" evidence="7">
    <location>
        <begin position="93"/>
        <end position="112"/>
    </location>
</feature>
<keyword evidence="4 7" id="KW-0812">Transmembrane</keyword>
<accession>A0A1Z3M012</accession>
<dbReference type="RefSeq" id="WP_088411320.1">
    <property type="nucleotide sequence ID" value="NZ_CP021995.1"/>
</dbReference>
<keyword evidence="3" id="KW-1003">Cell membrane</keyword>
<evidence type="ECO:0000313" key="8">
    <source>
        <dbReference type="EMBL" id="ASD27752.1"/>
    </source>
</evidence>
<dbReference type="GO" id="GO:0005886">
    <property type="term" value="C:plasma membrane"/>
    <property type="evidence" value="ECO:0007669"/>
    <property type="project" value="UniProtKB-SubCell"/>
</dbReference>
<evidence type="ECO:0000256" key="3">
    <source>
        <dbReference type="ARBA" id="ARBA00022475"/>
    </source>
</evidence>
<keyword evidence="5 7" id="KW-1133">Transmembrane helix</keyword>
<proteinExistence type="inferred from homology"/>
<dbReference type="InterPro" id="IPR051907">
    <property type="entry name" value="DoxX-like_oxidoreductase"/>
</dbReference>
<sequence length="142" mass="15638">MTALARLHRRFATAVPEWFLALLLRLGVAAPFFMSGRTKVEGWLTLSPSTHYLFAEEYRVPLLAPETAAYLATYAEHLLPILLVLGLLTRPAALGLLLMTLVIQIFVAPGGWPTHLLWAGPLVYLIARGPGALSLDRTLHID</sequence>
<evidence type="ECO:0000256" key="4">
    <source>
        <dbReference type="ARBA" id="ARBA00022692"/>
    </source>
</evidence>
<comment type="similarity">
    <text evidence="2">Belongs to the DoxX family.</text>
</comment>
<dbReference type="PANTHER" id="PTHR33452">
    <property type="entry name" value="OXIDOREDUCTASE CATD-RELATED"/>
    <property type="match status" value="1"/>
</dbReference>
<evidence type="ECO:0000313" key="9">
    <source>
        <dbReference type="Proteomes" id="UP000197024"/>
    </source>
</evidence>
<keyword evidence="6 7" id="KW-0472">Membrane</keyword>
<dbReference type="PANTHER" id="PTHR33452:SF1">
    <property type="entry name" value="INNER MEMBRANE PROTEIN YPHA-RELATED"/>
    <property type="match status" value="1"/>
</dbReference>
<name>A0A1Z3M012_BREDI</name>
<evidence type="ECO:0000256" key="6">
    <source>
        <dbReference type="ARBA" id="ARBA00023136"/>
    </source>
</evidence>
<dbReference type="AlphaFoldDB" id="A0A1Z3M012"/>
<feature type="transmembrane region" description="Helical" evidence="7">
    <location>
        <begin position="68"/>
        <end position="88"/>
    </location>
</feature>
<dbReference type="InterPro" id="IPR032808">
    <property type="entry name" value="DoxX"/>
</dbReference>
<protein>
    <submittedName>
        <fullName evidence="8">DoxX family protein</fullName>
    </submittedName>
</protein>
<reference evidence="8 9" key="2">
    <citation type="submission" date="2017-06" db="EMBL/GenBank/DDBJ databases">
        <authorList>
            <person name="Kim H.J."/>
            <person name="Triplett B.A."/>
        </authorList>
    </citation>
    <scope>NUCLEOTIDE SEQUENCE [LARGE SCALE GENOMIC DNA]</scope>
    <source>
        <strain evidence="8 9">BZC3</strain>
    </source>
</reference>
<evidence type="ECO:0000256" key="2">
    <source>
        <dbReference type="ARBA" id="ARBA00006679"/>
    </source>
</evidence>
<evidence type="ECO:0000256" key="5">
    <source>
        <dbReference type="ARBA" id="ARBA00022989"/>
    </source>
</evidence>
<reference evidence="8 9" key="1">
    <citation type="submission" date="2017-06" db="EMBL/GenBank/DDBJ databases">
        <title>Biodegradation of gentamicin by bacterial consortia AMQD4 in synthetic medium and raw gentamicin sewage.</title>
        <authorList>
            <person name="Chang H."/>
            <person name="Feng Y."/>
            <person name="Li Z."/>
            <person name="Xue J."/>
            <person name="Cheng D."/>
        </authorList>
    </citation>
    <scope>NUCLEOTIDE SEQUENCE [LARGE SCALE GENOMIC DNA]</scope>
    <source>
        <strain evidence="8 9">BZC3</strain>
    </source>
</reference>
<gene>
    <name evidence="8" type="ORF">CD943_13160</name>
</gene>
<evidence type="ECO:0000256" key="1">
    <source>
        <dbReference type="ARBA" id="ARBA00004651"/>
    </source>
</evidence>
<dbReference type="Proteomes" id="UP000197024">
    <property type="component" value="Chromosome"/>
</dbReference>